<evidence type="ECO:0000313" key="1">
    <source>
        <dbReference type="EMBL" id="BAR62509.1"/>
    </source>
</evidence>
<protein>
    <submittedName>
        <fullName evidence="1">Uncharacterized protein</fullName>
    </submittedName>
</protein>
<organism evidence="1 2">
    <name type="scientific">Bradyrhizobium diazoefficiens</name>
    <dbReference type="NCBI Taxonomy" id="1355477"/>
    <lineage>
        <taxon>Bacteria</taxon>
        <taxon>Pseudomonadati</taxon>
        <taxon>Pseudomonadota</taxon>
        <taxon>Alphaproteobacteria</taxon>
        <taxon>Hyphomicrobiales</taxon>
        <taxon>Nitrobacteraceae</taxon>
        <taxon>Bradyrhizobium</taxon>
    </lineage>
</organism>
<dbReference type="EMBL" id="AP014685">
    <property type="protein sequence ID" value="BAR62509.1"/>
    <property type="molecule type" value="Genomic_DNA"/>
</dbReference>
<evidence type="ECO:0000313" key="2">
    <source>
        <dbReference type="Proteomes" id="UP000063308"/>
    </source>
</evidence>
<proteinExistence type="predicted"/>
<name>A0A0E4G134_9BRAD</name>
<reference evidence="1 2" key="1">
    <citation type="submission" date="2014-11" db="EMBL/GenBank/DDBJ databases">
        <title>Symbiosis island explosion on the genome of extra-slow-growing strains of soybean bradyrhizobia with massive insertion sequences.</title>
        <authorList>
            <person name="Iida T."/>
            <person name="Minamisawa K."/>
        </authorList>
    </citation>
    <scope>NUCLEOTIDE SEQUENCE [LARGE SCALE GENOMIC DNA]</scope>
    <source>
        <strain evidence="1 2">NK6</strain>
    </source>
</reference>
<gene>
    <name evidence="1" type="ORF">NK6_9370</name>
</gene>
<dbReference type="AlphaFoldDB" id="A0A0E4G134"/>
<sequence length="43" mass="4948">MSHVNHQSIVVDIDSNNLQLRSHGENLYRKAKWAKDEDNEAAN</sequence>
<dbReference type="Proteomes" id="UP000063308">
    <property type="component" value="Chromosome"/>
</dbReference>
<accession>A0A0E4G134</accession>